<evidence type="ECO:0000313" key="5">
    <source>
        <dbReference type="Proteomes" id="UP000764045"/>
    </source>
</evidence>
<gene>
    <name evidence="4" type="ORF">H6B30_13075</name>
</gene>
<evidence type="ECO:0000256" key="1">
    <source>
        <dbReference type="ARBA" id="ARBA00022723"/>
    </source>
</evidence>
<dbReference type="Gene3D" id="3.30.70.2330">
    <property type="match status" value="1"/>
</dbReference>
<protein>
    <submittedName>
        <fullName evidence="4">HIRAN domain-containing protein</fullName>
    </submittedName>
</protein>
<dbReference type="GO" id="GO:0008270">
    <property type="term" value="F:zinc ion binding"/>
    <property type="evidence" value="ECO:0007669"/>
    <property type="project" value="InterPro"/>
</dbReference>
<evidence type="ECO:0000259" key="3">
    <source>
        <dbReference type="SMART" id="SM00910"/>
    </source>
</evidence>
<proteinExistence type="predicted"/>
<dbReference type="EMBL" id="JACJJL010000026">
    <property type="protein sequence ID" value="MBM6662671.1"/>
    <property type="molecule type" value="Genomic_DNA"/>
</dbReference>
<dbReference type="InterPro" id="IPR014905">
    <property type="entry name" value="HIRAN"/>
</dbReference>
<evidence type="ECO:0000256" key="2">
    <source>
        <dbReference type="ARBA" id="ARBA00022801"/>
    </source>
</evidence>
<keyword evidence="5" id="KW-1185">Reference proteome</keyword>
<name>A0A938WMF9_9BACT</name>
<dbReference type="GO" id="GO:0003676">
    <property type="term" value="F:nucleic acid binding"/>
    <property type="evidence" value="ECO:0007669"/>
    <property type="project" value="InterPro"/>
</dbReference>
<comment type="caution">
    <text evidence="4">The sequence shown here is derived from an EMBL/GenBank/DDBJ whole genome shotgun (WGS) entry which is preliminary data.</text>
</comment>
<dbReference type="AlphaFoldDB" id="A0A938WMF9"/>
<keyword evidence="2" id="KW-0378">Hydrolase</keyword>
<feature type="domain" description="HIRAN" evidence="3">
    <location>
        <begin position="126"/>
        <end position="238"/>
    </location>
</feature>
<accession>A0A938WMF9</accession>
<sequence>MNGKDKCNLLREIRKRIATQYGLTYQPAECRHEGDCAGTCPKCDTELQDLQRQLKEKGIENIELDRQMKEMVDTFNPGGDTDNDLIALQGDVAPPEYNDKIEITEGMPVPLPEGMSNFPEPKKKRAFFKECAVAGWNFHHPEDFWDELYEGAELVLIRERANKHDRNAVAVALADDMEGDTENFDFDCIIGYVPRKENEMVAKMMDMGWGDAFTAELTTVKDNGTYDERLRMTIYIKSKIESTESWYVQKMDNSSCQNLLEFLYQDGITHFRWGGFPPWERDLPRKGDKVVFIHQCGADAELYLMHTIAIGEDAMLFLENPEEELNMVDDCAPYVLTLVKGPIIVDLQELNFLSNCKIGSCQPEEKLSEDCIAKLKDLFFKK</sequence>
<reference evidence="4 5" key="1">
    <citation type="journal article" date="2021" name="Sci. Rep.">
        <title>The distribution of antibiotic resistance genes in chicken gut microbiota commensals.</title>
        <authorList>
            <person name="Juricova H."/>
            <person name="Matiasovicova J."/>
            <person name="Kubasova T."/>
            <person name="Cejkova D."/>
            <person name="Rychlik I."/>
        </authorList>
    </citation>
    <scope>NUCLEOTIDE SEQUENCE [LARGE SCALE GENOMIC DNA]</scope>
    <source>
        <strain evidence="4 5">An819</strain>
    </source>
</reference>
<dbReference type="Proteomes" id="UP000764045">
    <property type="component" value="Unassembled WGS sequence"/>
</dbReference>
<evidence type="ECO:0000313" key="4">
    <source>
        <dbReference type="EMBL" id="MBM6662671.1"/>
    </source>
</evidence>
<dbReference type="SMART" id="SM00910">
    <property type="entry name" value="HIRAN"/>
    <property type="match status" value="1"/>
</dbReference>
<keyword evidence="1" id="KW-0479">Metal-binding</keyword>
<dbReference type="Pfam" id="PF08797">
    <property type="entry name" value="HIRAN"/>
    <property type="match status" value="1"/>
</dbReference>
<organism evidence="4 5">
    <name type="scientific">Marseilla massiliensis</name>
    <dbReference type="NCBI Taxonomy" id="1841864"/>
    <lineage>
        <taxon>Bacteria</taxon>
        <taxon>Pseudomonadati</taxon>
        <taxon>Bacteroidota</taxon>
        <taxon>Bacteroidia</taxon>
        <taxon>Bacteroidales</taxon>
        <taxon>Prevotellaceae</taxon>
        <taxon>Marseilla</taxon>
    </lineage>
</organism>
<dbReference type="GO" id="GO:0016818">
    <property type="term" value="F:hydrolase activity, acting on acid anhydrides, in phosphorus-containing anhydrides"/>
    <property type="evidence" value="ECO:0007669"/>
    <property type="project" value="InterPro"/>
</dbReference>